<keyword evidence="3" id="KW-1185">Reference proteome</keyword>
<evidence type="ECO:0000313" key="2">
    <source>
        <dbReference type="EMBL" id="OWY33325.1"/>
    </source>
</evidence>
<evidence type="ECO:0000256" key="1">
    <source>
        <dbReference type="SAM" id="SignalP"/>
    </source>
</evidence>
<feature type="signal peptide" evidence="1">
    <location>
        <begin position="1"/>
        <end position="25"/>
    </location>
</feature>
<dbReference type="EMBL" id="NJGV01000019">
    <property type="protein sequence ID" value="OWY33325.1"/>
    <property type="molecule type" value="Genomic_DNA"/>
</dbReference>
<organism evidence="2 3">
    <name type="scientific">Herbaspirillum aquaticum</name>
    <dbReference type="NCBI Taxonomy" id="568783"/>
    <lineage>
        <taxon>Bacteria</taxon>
        <taxon>Pseudomonadati</taxon>
        <taxon>Pseudomonadota</taxon>
        <taxon>Betaproteobacteria</taxon>
        <taxon>Burkholderiales</taxon>
        <taxon>Oxalobacteraceae</taxon>
        <taxon>Herbaspirillum</taxon>
    </lineage>
</organism>
<feature type="chain" id="PRO_5012781934" description="Lipoprotein" evidence="1">
    <location>
        <begin position="26"/>
        <end position="77"/>
    </location>
</feature>
<keyword evidence="1" id="KW-0732">Signal</keyword>
<gene>
    <name evidence="2" type="ORF">CEJ45_17425</name>
</gene>
<accession>A0A225SRD3</accession>
<reference evidence="2 3" key="1">
    <citation type="journal article" date="2010" name="Int. J. Syst. Evol. Microbiol.">
        <title>Reclassification of Herbaspirillum putei as a later heterotypic synonym of Herbaspirillum huttiense, with the description of H. huttiense subsp. huttiense subsp. nov. and H. huttiense subsp. putei subsp. nov., comb. nov., and description of Herbaspirillum aquaticum sp. nov.</title>
        <authorList>
            <person name="Dobritsa A.P."/>
            <person name="Reddy M.C."/>
            <person name="Samadpour M."/>
        </authorList>
    </citation>
    <scope>NUCLEOTIDE SEQUENCE [LARGE SCALE GENOMIC DNA]</scope>
    <source>
        <strain evidence="2 3">IEH 4430</strain>
    </source>
</reference>
<comment type="caution">
    <text evidence="2">The sequence shown here is derived from an EMBL/GenBank/DDBJ whole genome shotgun (WGS) entry which is preliminary data.</text>
</comment>
<name>A0A225SRD3_9BURK</name>
<evidence type="ECO:0000313" key="3">
    <source>
        <dbReference type="Proteomes" id="UP000214747"/>
    </source>
</evidence>
<sequence length="77" mass="8413">MNSALRLPALLCIALPLLSACDAVAGKKDYAYFRKNIEEAKSVSDQCQLNGTSGMNEAQIRVCGAAREAWGNRNFNY</sequence>
<dbReference type="Proteomes" id="UP000214747">
    <property type="component" value="Unassembled WGS sequence"/>
</dbReference>
<protein>
    <recommendedName>
        <fullName evidence="4">Lipoprotein</fullName>
    </recommendedName>
</protein>
<dbReference type="PROSITE" id="PS51257">
    <property type="entry name" value="PROKAR_LIPOPROTEIN"/>
    <property type="match status" value="1"/>
</dbReference>
<evidence type="ECO:0008006" key="4">
    <source>
        <dbReference type="Google" id="ProtNLM"/>
    </source>
</evidence>
<dbReference type="RefSeq" id="WP_088756391.1">
    <property type="nucleotide sequence ID" value="NZ_JARJFG010000042.1"/>
</dbReference>
<proteinExistence type="predicted"/>
<dbReference type="AlphaFoldDB" id="A0A225SRD3"/>